<comment type="similarity">
    <text evidence="1">Belongs to the phD/YefM antitoxin family.</text>
</comment>
<gene>
    <name evidence="2" type="ordered locus">Ctha_2219</name>
</gene>
<evidence type="ECO:0000313" key="2">
    <source>
        <dbReference type="EMBL" id="ACF14670.1"/>
    </source>
</evidence>
<dbReference type="OrthoDB" id="370795at2"/>
<dbReference type="SUPFAM" id="SSF143120">
    <property type="entry name" value="YefM-like"/>
    <property type="match status" value="1"/>
</dbReference>
<protein>
    <submittedName>
        <fullName evidence="2">Prevent-host-death family protein</fullName>
    </submittedName>
</protein>
<dbReference type="EMBL" id="CP001100">
    <property type="protein sequence ID" value="ACF14670.1"/>
    <property type="molecule type" value="Genomic_DNA"/>
</dbReference>
<name>B3QW16_CHLT3</name>
<dbReference type="HOGENOM" id="CLU_198838_0_0_10"/>
<proteinExistence type="inferred from homology"/>
<reference evidence="2 3" key="1">
    <citation type="submission" date="2008-06" db="EMBL/GenBank/DDBJ databases">
        <title>Complete sequence of Chloroherpeton thalassium ATCC 35110.</title>
        <authorList>
            <consortium name="US DOE Joint Genome Institute"/>
            <person name="Lucas S."/>
            <person name="Copeland A."/>
            <person name="Lapidus A."/>
            <person name="Glavina del Rio T."/>
            <person name="Dalin E."/>
            <person name="Tice H."/>
            <person name="Bruce D."/>
            <person name="Goodwin L."/>
            <person name="Pitluck S."/>
            <person name="Schmutz J."/>
            <person name="Larimer F."/>
            <person name="Land M."/>
            <person name="Hauser L."/>
            <person name="Kyrpides N."/>
            <person name="Mikhailova N."/>
            <person name="Liu Z."/>
            <person name="Li T."/>
            <person name="Zhao F."/>
            <person name="Overmann J."/>
            <person name="Bryant D.A."/>
            <person name="Richardson P."/>
        </authorList>
    </citation>
    <scope>NUCLEOTIDE SEQUENCE [LARGE SCALE GENOMIC DNA]</scope>
    <source>
        <strain evidence="3">ATCC 35110 / GB-78</strain>
    </source>
</reference>
<dbReference type="eggNOG" id="ENOG503338U">
    <property type="taxonomic scope" value="Bacteria"/>
</dbReference>
<dbReference type="STRING" id="517418.Ctha_2219"/>
<dbReference type="Proteomes" id="UP000001208">
    <property type="component" value="Chromosome"/>
</dbReference>
<sequence length="72" mass="7804">MKIYTEAEVKAQLEKVLDSAKNEEVVIQTRSGETFSIVPKKKSPFDVPGITTQATTEDILLAVKTPRRGGGG</sequence>
<evidence type="ECO:0000256" key="1">
    <source>
        <dbReference type="ARBA" id="ARBA00009981"/>
    </source>
</evidence>
<dbReference type="RefSeq" id="WP_012500753.1">
    <property type="nucleotide sequence ID" value="NC_011026.1"/>
</dbReference>
<dbReference type="KEGG" id="cts:Ctha_2219"/>
<accession>B3QW16</accession>
<evidence type="ECO:0000313" key="3">
    <source>
        <dbReference type="Proteomes" id="UP000001208"/>
    </source>
</evidence>
<dbReference type="AlphaFoldDB" id="B3QW16"/>
<dbReference type="InterPro" id="IPR036165">
    <property type="entry name" value="YefM-like_sf"/>
</dbReference>
<keyword evidence="3" id="KW-1185">Reference proteome</keyword>
<organism evidence="2 3">
    <name type="scientific">Chloroherpeton thalassium (strain ATCC 35110 / GB-78)</name>
    <dbReference type="NCBI Taxonomy" id="517418"/>
    <lineage>
        <taxon>Bacteria</taxon>
        <taxon>Pseudomonadati</taxon>
        <taxon>Chlorobiota</taxon>
        <taxon>Chlorobiia</taxon>
        <taxon>Chlorobiales</taxon>
        <taxon>Chloroherpetonaceae</taxon>
        <taxon>Chloroherpeton</taxon>
    </lineage>
</organism>